<dbReference type="Proteomes" id="UP000548304">
    <property type="component" value="Unassembled WGS sequence"/>
</dbReference>
<dbReference type="GO" id="GO:0005886">
    <property type="term" value="C:plasma membrane"/>
    <property type="evidence" value="ECO:0007669"/>
    <property type="project" value="TreeGrafter"/>
</dbReference>
<keyword evidence="2 6" id="KW-0812">Transmembrane</keyword>
<keyword evidence="9" id="KW-1185">Reference proteome</keyword>
<evidence type="ECO:0000259" key="7">
    <source>
        <dbReference type="Pfam" id="PF01578"/>
    </source>
</evidence>
<name>A0A852YQ76_9ACTN</name>
<feature type="transmembrane region" description="Helical" evidence="6">
    <location>
        <begin position="248"/>
        <end position="271"/>
    </location>
</feature>
<evidence type="ECO:0000256" key="6">
    <source>
        <dbReference type="SAM" id="Phobius"/>
    </source>
</evidence>
<organism evidence="8 9">
    <name type="scientific">Actinopolyspora biskrensis</name>
    <dbReference type="NCBI Taxonomy" id="1470178"/>
    <lineage>
        <taxon>Bacteria</taxon>
        <taxon>Bacillati</taxon>
        <taxon>Actinomycetota</taxon>
        <taxon>Actinomycetes</taxon>
        <taxon>Actinopolysporales</taxon>
        <taxon>Actinopolysporaceae</taxon>
        <taxon>Actinopolyspora</taxon>
    </lineage>
</organism>
<evidence type="ECO:0000256" key="1">
    <source>
        <dbReference type="ARBA" id="ARBA00004141"/>
    </source>
</evidence>
<dbReference type="NCBIfam" id="TIGR03144">
    <property type="entry name" value="cytochr_II_ccsB"/>
    <property type="match status" value="1"/>
</dbReference>
<accession>A0A852YQ76</accession>
<reference evidence="8 9" key="1">
    <citation type="submission" date="2020-07" db="EMBL/GenBank/DDBJ databases">
        <title>Genomic Encyclopedia of Type Strains, Phase III (KMG-III): the genomes of soil and plant-associated and newly described type strains.</title>
        <authorList>
            <person name="Whitman W."/>
        </authorList>
    </citation>
    <scope>NUCLEOTIDE SEQUENCE [LARGE SCALE GENOMIC DNA]</scope>
    <source>
        <strain evidence="8 9">CECT 8576</strain>
    </source>
</reference>
<feature type="transmembrane region" description="Helical" evidence="6">
    <location>
        <begin position="313"/>
        <end position="337"/>
    </location>
</feature>
<evidence type="ECO:0000256" key="4">
    <source>
        <dbReference type="ARBA" id="ARBA00022989"/>
    </source>
</evidence>
<keyword evidence="5 6" id="KW-0472">Membrane</keyword>
<dbReference type="AlphaFoldDB" id="A0A852YQ76"/>
<protein>
    <submittedName>
        <fullName evidence="8">Cytochrome c-type biogenesis protein CcsB</fullName>
    </submittedName>
</protein>
<dbReference type="PANTHER" id="PTHR30071">
    <property type="entry name" value="HEME EXPORTER PROTEIN C"/>
    <property type="match status" value="1"/>
</dbReference>
<dbReference type="GO" id="GO:0017004">
    <property type="term" value="P:cytochrome complex assembly"/>
    <property type="evidence" value="ECO:0007669"/>
    <property type="project" value="UniProtKB-KW"/>
</dbReference>
<dbReference type="PANTHER" id="PTHR30071:SF1">
    <property type="entry name" value="CYTOCHROME B_B6 PROTEIN-RELATED"/>
    <property type="match status" value="1"/>
</dbReference>
<feature type="transmembrane region" description="Helical" evidence="6">
    <location>
        <begin position="163"/>
        <end position="181"/>
    </location>
</feature>
<evidence type="ECO:0000313" key="8">
    <source>
        <dbReference type="EMBL" id="NYH77414.1"/>
    </source>
</evidence>
<dbReference type="InterPro" id="IPR002541">
    <property type="entry name" value="Cyt_c_assembly"/>
</dbReference>
<dbReference type="GO" id="GO:0020037">
    <property type="term" value="F:heme binding"/>
    <property type="evidence" value="ECO:0007669"/>
    <property type="project" value="InterPro"/>
</dbReference>
<proteinExistence type="predicted"/>
<comment type="subcellular location">
    <subcellularLocation>
        <location evidence="1">Membrane</location>
        <topology evidence="1">Multi-pass membrane protein</topology>
    </subcellularLocation>
</comment>
<feature type="domain" description="Cytochrome c assembly protein" evidence="7">
    <location>
        <begin position="120"/>
        <end position="338"/>
    </location>
</feature>
<evidence type="ECO:0000256" key="5">
    <source>
        <dbReference type="ARBA" id="ARBA00023136"/>
    </source>
</evidence>
<evidence type="ECO:0000256" key="2">
    <source>
        <dbReference type="ARBA" id="ARBA00022692"/>
    </source>
</evidence>
<dbReference type="InterPro" id="IPR045062">
    <property type="entry name" value="Cyt_c_biogenesis_CcsA/CcmC"/>
</dbReference>
<gene>
    <name evidence="8" type="ORF">FHR84_000728</name>
</gene>
<keyword evidence="4 6" id="KW-1133">Transmembrane helix</keyword>
<dbReference type="RefSeq" id="WP_179533952.1">
    <property type="nucleotide sequence ID" value="NZ_JACBYW010000001.1"/>
</dbReference>
<evidence type="ECO:0000256" key="3">
    <source>
        <dbReference type="ARBA" id="ARBA00022748"/>
    </source>
</evidence>
<keyword evidence="3" id="KW-0201">Cytochrome c-type biogenesis</keyword>
<dbReference type="Pfam" id="PF01578">
    <property type="entry name" value="Cytochrom_C_asm"/>
    <property type="match status" value="1"/>
</dbReference>
<feature type="transmembrane region" description="Helical" evidence="6">
    <location>
        <begin position="283"/>
        <end position="301"/>
    </location>
</feature>
<feature type="transmembrane region" description="Helical" evidence="6">
    <location>
        <begin position="193"/>
        <end position="221"/>
    </location>
</feature>
<feature type="transmembrane region" description="Helical" evidence="6">
    <location>
        <begin position="13"/>
        <end position="30"/>
    </location>
</feature>
<feature type="transmembrane region" description="Helical" evidence="6">
    <location>
        <begin position="125"/>
        <end position="142"/>
    </location>
</feature>
<comment type="caution">
    <text evidence="8">The sequence shown here is derived from an EMBL/GenBank/DDBJ whole genome shotgun (WGS) entry which is preliminary data.</text>
</comment>
<dbReference type="InterPro" id="IPR017562">
    <property type="entry name" value="Cyt_c_biogenesis_CcsA"/>
</dbReference>
<evidence type="ECO:0000313" key="9">
    <source>
        <dbReference type="Proteomes" id="UP000548304"/>
    </source>
</evidence>
<dbReference type="EMBL" id="JACBYW010000001">
    <property type="protein sequence ID" value="NYH77414.1"/>
    <property type="molecule type" value="Genomic_DNA"/>
</dbReference>
<feature type="transmembrane region" description="Helical" evidence="6">
    <location>
        <begin position="88"/>
        <end position="113"/>
    </location>
</feature>
<sequence>MAVNQTLSTYSDMAFATSVAVYVVAMLLYFGEFASRKPRGAAVGREPELVAAGGASAEAGTSASSDEVPSSVVGHVPAPRGRALSERLGGMAVAMTILGVLIHAFSIATRGFAVGRVSWGNLYEFGSAICLVAVLAWLVVLYRQSRPIRKPASSAQLRGLGGFVLLPMVILLFLSGTLLYAEAAPLQPALRSYWIWIHVSAAIISTGGFWFAGVASALFLLRTAYENNPARLARFAGRLPSSQVLDRMAYRATVIIMPVWTFGLIAGAIWAEAAWGRFWGWDPKETCSLVAWVIYAAYLHARATAGWRGSRAAWINIAGLAAMVFNQFFINTVIAGLHSYAGL</sequence>